<dbReference type="EMBL" id="MU006230">
    <property type="protein sequence ID" value="KAF2824143.1"/>
    <property type="molecule type" value="Genomic_DNA"/>
</dbReference>
<reference evidence="1" key="1">
    <citation type="journal article" date="2020" name="Stud. Mycol.">
        <title>101 Dothideomycetes genomes: a test case for predicting lifestyles and emergence of pathogens.</title>
        <authorList>
            <person name="Haridas S."/>
            <person name="Albert R."/>
            <person name="Binder M."/>
            <person name="Bloem J."/>
            <person name="Labutti K."/>
            <person name="Salamov A."/>
            <person name="Andreopoulos B."/>
            <person name="Baker S."/>
            <person name="Barry K."/>
            <person name="Bills G."/>
            <person name="Bluhm B."/>
            <person name="Cannon C."/>
            <person name="Castanera R."/>
            <person name="Culley D."/>
            <person name="Daum C."/>
            <person name="Ezra D."/>
            <person name="Gonzalez J."/>
            <person name="Henrissat B."/>
            <person name="Kuo A."/>
            <person name="Liang C."/>
            <person name="Lipzen A."/>
            <person name="Lutzoni F."/>
            <person name="Magnuson J."/>
            <person name="Mondo S."/>
            <person name="Nolan M."/>
            <person name="Ohm R."/>
            <person name="Pangilinan J."/>
            <person name="Park H.-J."/>
            <person name="Ramirez L."/>
            <person name="Alfaro M."/>
            <person name="Sun H."/>
            <person name="Tritt A."/>
            <person name="Yoshinaga Y."/>
            <person name="Zwiers L.-H."/>
            <person name="Turgeon B."/>
            <person name="Goodwin S."/>
            <person name="Spatafora J."/>
            <person name="Crous P."/>
            <person name="Grigoriev I."/>
        </authorList>
    </citation>
    <scope>NUCLEOTIDE SEQUENCE</scope>
    <source>
        <strain evidence="1">CBS 113818</strain>
    </source>
</reference>
<protein>
    <submittedName>
        <fullName evidence="1">Uncharacterized protein</fullName>
    </submittedName>
</protein>
<dbReference type="Proteomes" id="UP000799424">
    <property type="component" value="Unassembled WGS sequence"/>
</dbReference>
<gene>
    <name evidence="1" type="ORF">CC86DRAFT_51057</name>
</gene>
<proteinExistence type="predicted"/>
<name>A0A6A6ZTH3_9PLEO</name>
<dbReference type="AlphaFoldDB" id="A0A6A6ZTH3"/>
<evidence type="ECO:0000313" key="2">
    <source>
        <dbReference type="Proteomes" id="UP000799424"/>
    </source>
</evidence>
<sequence length="151" mass="17373">MFEVEWLGCHDASHAEPRTRLTLITPIHVLRPADSAMCTLCWTEADVNVWWMRSDELNLLKFVEVLYPDFALVPFFGTPGRSHGRLVRSGTLHDYSLRHLPFSFHRTTWLCFCKYNAFCNQCSVTGIQCDGPVTQWHPPACRREGCVRSSN</sequence>
<keyword evidence="2" id="KW-1185">Reference proteome</keyword>
<organism evidence="1 2">
    <name type="scientific">Ophiobolus disseminans</name>
    <dbReference type="NCBI Taxonomy" id="1469910"/>
    <lineage>
        <taxon>Eukaryota</taxon>
        <taxon>Fungi</taxon>
        <taxon>Dikarya</taxon>
        <taxon>Ascomycota</taxon>
        <taxon>Pezizomycotina</taxon>
        <taxon>Dothideomycetes</taxon>
        <taxon>Pleosporomycetidae</taxon>
        <taxon>Pleosporales</taxon>
        <taxon>Pleosporineae</taxon>
        <taxon>Phaeosphaeriaceae</taxon>
        <taxon>Ophiobolus</taxon>
    </lineage>
</organism>
<evidence type="ECO:0000313" key="1">
    <source>
        <dbReference type="EMBL" id="KAF2824143.1"/>
    </source>
</evidence>
<accession>A0A6A6ZTH3</accession>